<gene>
    <name evidence="1" type="ORF">BCF55_0474</name>
</gene>
<comment type="caution">
    <text evidence="1">The sequence shown here is derived from an EMBL/GenBank/DDBJ whole genome shotgun (WGS) entry which is preliminary data.</text>
</comment>
<dbReference type="OrthoDB" id="9796448at2"/>
<protein>
    <submittedName>
        <fullName evidence="1">Uncharacterized protein YbjQ (UPF0145 family)</fullName>
    </submittedName>
</protein>
<evidence type="ECO:0000313" key="2">
    <source>
        <dbReference type="Proteomes" id="UP000267841"/>
    </source>
</evidence>
<dbReference type="Gene3D" id="3.30.110.70">
    <property type="entry name" value="Hypothetical protein apc22750. Chain B"/>
    <property type="match status" value="1"/>
</dbReference>
<proteinExistence type="predicted"/>
<keyword evidence="2" id="KW-1185">Reference proteome</keyword>
<dbReference type="AlphaFoldDB" id="A0A497XMY2"/>
<reference evidence="1 2" key="1">
    <citation type="submission" date="2018-10" db="EMBL/GenBank/DDBJ databases">
        <title>Genomic Encyclopedia of Archaeal and Bacterial Type Strains, Phase II (KMG-II): from individual species to whole genera.</title>
        <authorList>
            <person name="Goeker M."/>
        </authorList>
    </citation>
    <scope>NUCLEOTIDE SEQUENCE [LARGE SCALE GENOMIC DNA]</scope>
    <source>
        <strain evidence="1 2">DSM 16510</strain>
    </source>
</reference>
<dbReference type="InterPro" id="IPR035439">
    <property type="entry name" value="UPF0145_dom_sf"/>
</dbReference>
<dbReference type="EMBL" id="RCCJ01000001">
    <property type="protein sequence ID" value="RLJ70208.1"/>
    <property type="molecule type" value="Genomic_DNA"/>
</dbReference>
<sequence>MWFEVSLGLFLVGFVAASLLRHRLDNKTPLVEENIIVTYSKSIPGYEVRRIIGYITSTVTVPNEGEDIHLSMGEQAVIQKLMDKALREGANAILELTIETEEHAFHTKIKARGLAVRV</sequence>
<organism evidence="1 2">
    <name type="scientific">Hydrogenivirga caldilitoris</name>
    <dbReference type="NCBI Taxonomy" id="246264"/>
    <lineage>
        <taxon>Bacteria</taxon>
        <taxon>Pseudomonadati</taxon>
        <taxon>Aquificota</taxon>
        <taxon>Aquificia</taxon>
        <taxon>Aquificales</taxon>
        <taxon>Aquificaceae</taxon>
        <taxon>Hydrogenivirga</taxon>
    </lineage>
</organism>
<accession>A0A497XMY2</accession>
<dbReference type="Proteomes" id="UP000267841">
    <property type="component" value="Unassembled WGS sequence"/>
</dbReference>
<name>A0A497XMY2_9AQUI</name>
<dbReference type="SUPFAM" id="SSF117782">
    <property type="entry name" value="YbjQ-like"/>
    <property type="match status" value="1"/>
</dbReference>
<evidence type="ECO:0000313" key="1">
    <source>
        <dbReference type="EMBL" id="RLJ70208.1"/>
    </source>
</evidence>
<dbReference type="RefSeq" id="WP_121009439.1">
    <property type="nucleotide sequence ID" value="NZ_RCCJ01000001.1"/>
</dbReference>